<protein>
    <recommendedName>
        <fullName evidence="3">DUF4034 domain-containing protein</fullName>
    </recommendedName>
</protein>
<gene>
    <name evidence="1" type="ORF">SAMN05421812_101466</name>
</gene>
<keyword evidence="2" id="KW-1185">Reference proteome</keyword>
<name>A0A239GMA7_9ACTN</name>
<proteinExistence type="predicted"/>
<dbReference type="Proteomes" id="UP000198362">
    <property type="component" value="Unassembled WGS sequence"/>
</dbReference>
<dbReference type="EMBL" id="FZPH01000001">
    <property type="protein sequence ID" value="SNS70015.1"/>
    <property type="molecule type" value="Genomic_DNA"/>
</dbReference>
<accession>A0A239GMA7</accession>
<sequence length="301" mass="32965">MCDAAKTGDWHGVEAGFRELTDPVLHQIAIGLAGRLLDRAVAEEAAAADPTSALAGTLWAWRLVEDGWEIRTGAWGNEVSAEQWKGFRAHLRRAEQILIQVTARHPDYTSAWTERLHTARGLGLGQAEARRRYEKAMRAVPHFFPAQQVMIQQLCPKWGGSYDAMHSFADECAEASPPGSVNGAVVALAHIEHLLLVIRDESAGAGVAYLKRVNVQEDLRWAAEHSVLNPAFQPAPGWVAAHSAFAMAFSMGDNQPAAAKHYEALLAGGNLADETPWKYFDDQVAEFVSLRDHAFKKGARP</sequence>
<organism evidence="1 2">
    <name type="scientific">Asanoa hainanensis</name>
    <dbReference type="NCBI Taxonomy" id="560556"/>
    <lineage>
        <taxon>Bacteria</taxon>
        <taxon>Bacillati</taxon>
        <taxon>Actinomycetota</taxon>
        <taxon>Actinomycetes</taxon>
        <taxon>Micromonosporales</taxon>
        <taxon>Micromonosporaceae</taxon>
        <taxon>Asanoa</taxon>
    </lineage>
</organism>
<dbReference type="AlphaFoldDB" id="A0A239GMA7"/>
<evidence type="ECO:0000313" key="2">
    <source>
        <dbReference type="Proteomes" id="UP000198362"/>
    </source>
</evidence>
<reference evidence="1 2" key="1">
    <citation type="submission" date="2017-06" db="EMBL/GenBank/DDBJ databases">
        <authorList>
            <person name="Kim H.J."/>
            <person name="Triplett B.A."/>
        </authorList>
    </citation>
    <scope>NUCLEOTIDE SEQUENCE [LARGE SCALE GENOMIC DNA]</scope>
    <source>
        <strain evidence="1 2">CGMCC 4.5593</strain>
    </source>
</reference>
<evidence type="ECO:0008006" key="3">
    <source>
        <dbReference type="Google" id="ProtNLM"/>
    </source>
</evidence>
<evidence type="ECO:0000313" key="1">
    <source>
        <dbReference type="EMBL" id="SNS70015.1"/>
    </source>
</evidence>